<dbReference type="AlphaFoldDB" id="A0A917BGH2"/>
<evidence type="ECO:0000256" key="2">
    <source>
        <dbReference type="SAM" id="Phobius"/>
    </source>
</evidence>
<feature type="transmembrane region" description="Helical" evidence="2">
    <location>
        <begin position="93"/>
        <end position="112"/>
    </location>
</feature>
<dbReference type="PANTHER" id="PTHR43318">
    <property type="entry name" value="UDP-N-ACETYLGLUCOSAMINE 4,6-DEHYDRATASE"/>
    <property type="match status" value="1"/>
</dbReference>
<gene>
    <name evidence="4" type="ORF">GCM10011519_16980</name>
</gene>
<keyword evidence="2" id="KW-0812">Transmembrane</keyword>
<accession>A0A917BGH2</accession>
<dbReference type="CDD" id="cd05237">
    <property type="entry name" value="UDP_invert_4-6DH_SDR_e"/>
    <property type="match status" value="1"/>
</dbReference>
<dbReference type="InterPro" id="IPR036291">
    <property type="entry name" value="NAD(P)-bd_dom_sf"/>
</dbReference>
<evidence type="ECO:0000256" key="1">
    <source>
        <dbReference type="ARBA" id="ARBA00007430"/>
    </source>
</evidence>
<dbReference type="InterPro" id="IPR003869">
    <property type="entry name" value="Polysac_CapD-like"/>
</dbReference>
<dbReference type="Proteomes" id="UP000649179">
    <property type="component" value="Unassembled WGS sequence"/>
</dbReference>
<keyword evidence="2" id="KW-0472">Membrane</keyword>
<dbReference type="Pfam" id="PF13727">
    <property type="entry name" value="CoA_binding_3"/>
    <property type="match status" value="1"/>
</dbReference>
<feature type="transmembrane region" description="Helical" evidence="2">
    <location>
        <begin position="30"/>
        <end position="54"/>
    </location>
</feature>
<dbReference type="EMBL" id="BMKQ01000001">
    <property type="protein sequence ID" value="GGF43723.1"/>
    <property type="molecule type" value="Genomic_DNA"/>
</dbReference>
<protein>
    <submittedName>
        <fullName evidence="4">dTDP-glucose 4,6-dehydratase</fullName>
    </submittedName>
</protein>
<keyword evidence="5" id="KW-1185">Reference proteome</keyword>
<sequence>MAFDALSWLSGYVGLVALQRLIGDSRGTTIPMALAMGIGCAVLFLLAGATLRLHQGRTSIGSFEDVVLVTTTAAFTGIACLIVVLIARPSGNGVLLLAGPLLALTFMLWGRGIRRIMRDQRRVSRSGDVPTLVIGAGEAGRQLVLSMITDAHSPWKPVGFVDDDPAKRHRRYRGVAVLGSSEQLDRVLDRVDATTAVIAIPSASAEVVRRLAASTTAAGLETKILPSVDDLLHGSHAGVGDIRDLDVADLLGRRVIDTDVSSIAGYVRGKRVLVTGAGGSIGSELCRQLHEFAPAELIMLDRDESALHAVQLSITGRALLEGDDLVLGDIRDDAFVREMFARREPEVVFHAAALKHLPLLEKAPAEAIKTNVWGTLNVLRAAQEVGVERFVNISTDKAANPCSVLGYSKRLAEGLTAAVAAETAGTFLSVRFGNVLGSRGSVLTAFSAQIEAGGPVTVTDPEVTRYFMTIAEAVQLVIQAGAVGRDGEALVLDMGQPVSIDAVARQLIELADRPIEIVYTGLRPGEKMHEELFAVGESDQRGAHPLISHTAVPAYAPLLARELPSWGSAGELAAVLSRACLDLAHLPQQTGPTVGTRP</sequence>
<dbReference type="SUPFAM" id="SSF51735">
    <property type="entry name" value="NAD(P)-binding Rossmann-fold domains"/>
    <property type="match status" value="2"/>
</dbReference>
<name>A0A917BGH2_9ACTN</name>
<evidence type="ECO:0000259" key="3">
    <source>
        <dbReference type="Pfam" id="PF02719"/>
    </source>
</evidence>
<dbReference type="PANTHER" id="PTHR43318:SF1">
    <property type="entry name" value="POLYSACCHARIDE BIOSYNTHESIS PROTEIN EPSC-RELATED"/>
    <property type="match status" value="1"/>
</dbReference>
<feature type="transmembrane region" description="Helical" evidence="2">
    <location>
        <begin position="66"/>
        <end position="87"/>
    </location>
</feature>
<keyword evidence="2" id="KW-1133">Transmembrane helix</keyword>
<evidence type="ECO:0000313" key="4">
    <source>
        <dbReference type="EMBL" id="GGF43723.1"/>
    </source>
</evidence>
<evidence type="ECO:0000313" key="5">
    <source>
        <dbReference type="Proteomes" id="UP000649179"/>
    </source>
</evidence>
<dbReference type="Pfam" id="PF02719">
    <property type="entry name" value="Polysacc_synt_2"/>
    <property type="match status" value="1"/>
</dbReference>
<reference evidence="4" key="2">
    <citation type="submission" date="2020-09" db="EMBL/GenBank/DDBJ databases">
        <authorList>
            <person name="Sun Q."/>
            <person name="Zhou Y."/>
        </authorList>
    </citation>
    <scope>NUCLEOTIDE SEQUENCE</scope>
    <source>
        <strain evidence="4">CGMCC 1.16067</strain>
    </source>
</reference>
<comment type="similarity">
    <text evidence="1">Belongs to the polysaccharide synthase family.</text>
</comment>
<comment type="caution">
    <text evidence="4">The sequence shown here is derived from an EMBL/GenBank/DDBJ whole genome shotgun (WGS) entry which is preliminary data.</text>
</comment>
<proteinExistence type="inferred from homology"/>
<reference evidence="4" key="1">
    <citation type="journal article" date="2014" name="Int. J. Syst. Evol. Microbiol.">
        <title>Complete genome sequence of Corynebacterium casei LMG S-19264T (=DSM 44701T), isolated from a smear-ripened cheese.</title>
        <authorList>
            <consortium name="US DOE Joint Genome Institute (JGI-PGF)"/>
            <person name="Walter F."/>
            <person name="Albersmeier A."/>
            <person name="Kalinowski J."/>
            <person name="Ruckert C."/>
        </authorList>
    </citation>
    <scope>NUCLEOTIDE SEQUENCE</scope>
    <source>
        <strain evidence="4">CGMCC 1.16067</strain>
    </source>
</reference>
<dbReference type="Gene3D" id="3.40.50.720">
    <property type="entry name" value="NAD(P)-binding Rossmann-like Domain"/>
    <property type="match status" value="2"/>
</dbReference>
<feature type="domain" description="Polysaccharide biosynthesis protein CapD-like" evidence="3">
    <location>
        <begin position="272"/>
        <end position="547"/>
    </location>
</feature>
<dbReference type="InterPro" id="IPR051203">
    <property type="entry name" value="Polysaccharide_Synthase-Rel"/>
</dbReference>
<organism evidence="4 5">
    <name type="scientific">Marmoricola endophyticus</name>
    <dbReference type="NCBI Taxonomy" id="2040280"/>
    <lineage>
        <taxon>Bacteria</taxon>
        <taxon>Bacillati</taxon>
        <taxon>Actinomycetota</taxon>
        <taxon>Actinomycetes</taxon>
        <taxon>Propionibacteriales</taxon>
        <taxon>Nocardioidaceae</taxon>
        <taxon>Marmoricola</taxon>
    </lineage>
</organism>